<protein>
    <submittedName>
        <fullName evidence="5">Putative oxidoreductase</fullName>
    </submittedName>
</protein>
<dbReference type="EMBL" id="BANR01000003">
    <property type="protein sequence ID" value="GAC47030.1"/>
    <property type="molecule type" value="Genomic_DNA"/>
</dbReference>
<evidence type="ECO:0000256" key="3">
    <source>
        <dbReference type="RuleBase" id="RU003682"/>
    </source>
</evidence>
<dbReference type="OrthoDB" id="21825at2"/>
<dbReference type="eggNOG" id="COG3491">
    <property type="taxonomic scope" value="Bacteria"/>
</dbReference>
<dbReference type="InterPro" id="IPR044861">
    <property type="entry name" value="IPNS-like_FE2OG_OXY"/>
</dbReference>
<dbReference type="STRING" id="1220583.GOACH_03_00450"/>
<comment type="pathway">
    <text evidence="1">Antibiotic biosynthesis.</text>
</comment>
<dbReference type="InterPro" id="IPR050231">
    <property type="entry name" value="Iron_ascorbate_oxido_reductase"/>
</dbReference>
<comment type="similarity">
    <text evidence="3">Belongs to the iron/ascorbate-dependent oxidoreductase family.</text>
</comment>
<evidence type="ECO:0000256" key="1">
    <source>
        <dbReference type="ARBA" id="ARBA00004792"/>
    </source>
</evidence>
<gene>
    <name evidence="5" type="ORF">GOACH_03_00450</name>
</gene>
<keyword evidence="2" id="KW-0045">Antibiotic biosynthesis</keyword>
<feature type="domain" description="Fe2OG dioxygenase" evidence="4">
    <location>
        <begin position="68"/>
        <end position="174"/>
    </location>
</feature>
<keyword evidence="6" id="KW-1185">Reference proteome</keyword>
<proteinExistence type="inferred from homology"/>
<reference evidence="5 6" key="1">
    <citation type="submission" date="2012-12" db="EMBL/GenBank/DDBJ databases">
        <title>Whole genome shotgun sequence of Gordonia aichiensis NBRC 108223.</title>
        <authorList>
            <person name="Isaki-Nakamura S."/>
            <person name="Hosoyama A."/>
            <person name="Tsuchikane K."/>
            <person name="Ando Y."/>
            <person name="Baba S."/>
            <person name="Ohji S."/>
            <person name="Hamada M."/>
            <person name="Tamura T."/>
            <person name="Yamazoe A."/>
            <person name="Yamazaki S."/>
            <person name="Fujita N."/>
        </authorList>
    </citation>
    <scope>NUCLEOTIDE SEQUENCE [LARGE SCALE GENOMIC DNA]</scope>
    <source>
        <strain evidence="5 6">NBRC 108223</strain>
    </source>
</reference>
<dbReference type="Pfam" id="PF03171">
    <property type="entry name" value="2OG-FeII_Oxy"/>
    <property type="match status" value="1"/>
</dbReference>
<dbReference type="PROSITE" id="PS51471">
    <property type="entry name" value="FE2OG_OXY"/>
    <property type="match status" value="1"/>
</dbReference>
<keyword evidence="3" id="KW-0560">Oxidoreductase</keyword>
<dbReference type="GO" id="GO:0016491">
    <property type="term" value="F:oxidoreductase activity"/>
    <property type="evidence" value="ECO:0007669"/>
    <property type="project" value="UniProtKB-KW"/>
</dbReference>
<keyword evidence="3" id="KW-0479">Metal-binding</keyword>
<evidence type="ECO:0000256" key="2">
    <source>
        <dbReference type="ARBA" id="ARBA00023194"/>
    </source>
</evidence>
<organism evidence="5 6">
    <name type="scientific">Gordonia aichiensis NBRC 108223</name>
    <dbReference type="NCBI Taxonomy" id="1220583"/>
    <lineage>
        <taxon>Bacteria</taxon>
        <taxon>Bacillati</taxon>
        <taxon>Actinomycetota</taxon>
        <taxon>Actinomycetes</taxon>
        <taxon>Mycobacteriales</taxon>
        <taxon>Gordoniaceae</taxon>
        <taxon>Gordonia</taxon>
    </lineage>
</organism>
<accession>L7KDU3</accession>
<evidence type="ECO:0000313" key="5">
    <source>
        <dbReference type="EMBL" id="GAC47030.1"/>
    </source>
</evidence>
<dbReference type="GO" id="GO:0046872">
    <property type="term" value="F:metal ion binding"/>
    <property type="evidence" value="ECO:0007669"/>
    <property type="project" value="UniProtKB-KW"/>
</dbReference>
<dbReference type="InterPro" id="IPR027443">
    <property type="entry name" value="IPNS-like_sf"/>
</dbReference>
<dbReference type="PANTHER" id="PTHR47990">
    <property type="entry name" value="2-OXOGLUTARATE (2OG) AND FE(II)-DEPENDENT OXYGENASE SUPERFAMILY PROTEIN-RELATED"/>
    <property type="match status" value="1"/>
</dbReference>
<dbReference type="SUPFAM" id="SSF51197">
    <property type="entry name" value="Clavaminate synthase-like"/>
    <property type="match status" value="1"/>
</dbReference>
<dbReference type="Gene3D" id="2.60.120.330">
    <property type="entry name" value="B-lactam Antibiotic, Isopenicillin N Synthase, Chain"/>
    <property type="match status" value="1"/>
</dbReference>
<sequence length="242" mass="27433">MPDDPWFRRAQDLGYFAANQWPGRPARFREIWEAYYREMSSLAFELMQLFAVALGLDKHWFDDKVDRPISNLFANHYPPLTATPEPGQLRVGEHTDYGSLTLLYQSDAVGGLEVFLDDVWCPIEPIAGSFVVNIGDLMARWTNDRWISTLHRVQNPTISGPASRRISFPFFCQPNYDAVIETLPTCRQPGGTSRYATITAGMNVSRSVRQPCSHEQGWRTVVRVLHVETHIGLARSDVCSAT</sequence>
<name>L7KDU3_9ACTN</name>
<evidence type="ECO:0000313" key="6">
    <source>
        <dbReference type="Proteomes" id="UP000010988"/>
    </source>
</evidence>
<evidence type="ECO:0000259" key="4">
    <source>
        <dbReference type="PROSITE" id="PS51471"/>
    </source>
</evidence>
<dbReference type="InterPro" id="IPR005123">
    <property type="entry name" value="Oxoglu/Fe-dep_dioxygenase_dom"/>
</dbReference>
<dbReference type="Proteomes" id="UP000010988">
    <property type="component" value="Unassembled WGS sequence"/>
</dbReference>
<dbReference type="GO" id="GO:0017000">
    <property type="term" value="P:antibiotic biosynthetic process"/>
    <property type="evidence" value="ECO:0007669"/>
    <property type="project" value="UniProtKB-KW"/>
</dbReference>
<comment type="caution">
    <text evidence="5">The sequence shown here is derived from an EMBL/GenBank/DDBJ whole genome shotgun (WGS) entry which is preliminary data.</text>
</comment>
<dbReference type="AlphaFoldDB" id="L7KDU3"/>
<dbReference type="RefSeq" id="WP_005169523.1">
    <property type="nucleotide sequence ID" value="NZ_BANR01000003.1"/>
</dbReference>
<keyword evidence="3" id="KW-0408">Iron</keyword>